<feature type="domain" description="RNA polymerase sigma-70 region 2" evidence="6">
    <location>
        <begin position="29"/>
        <end position="97"/>
    </location>
</feature>
<dbReference type="Gene3D" id="1.10.10.10">
    <property type="entry name" value="Winged helix-like DNA-binding domain superfamily/Winged helix DNA-binding domain"/>
    <property type="match status" value="1"/>
</dbReference>
<dbReference type="GO" id="GO:0006352">
    <property type="term" value="P:DNA-templated transcription initiation"/>
    <property type="evidence" value="ECO:0007669"/>
    <property type="project" value="InterPro"/>
</dbReference>
<reference evidence="8" key="1">
    <citation type="submission" date="2006-09" db="EMBL/GenBank/DDBJ databases">
        <title>Complete sequence of Rhodopseudomonas palustris BisA53.</title>
        <authorList>
            <consortium name="US DOE Joint Genome Institute"/>
            <person name="Copeland A."/>
            <person name="Lucas S."/>
            <person name="Lapidus A."/>
            <person name="Barry K."/>
            <person name="Detter J.C."/>
            <person name="Glavina del Rio T."/>
            <person name="Hammon N."/>
            <person name="Israni S."/>
            <person name="Dalin E."/>
            <person name="Tice H."/>
            <person name="Pitluck S."/>
            <person name="Chain P."/>
            <person name="Malfatti S."/>
            <person name="Shin M."/>
            <person name="Vergez L."/>
            <person name="Schmutz J."/>
            <person name="Larimer F."/>
            <person name="Land M."/>
            <person name="Hauser L."/>
            <person name="Pelletier D.A."/>
            <person name="Kyrpides N."/>
            <person name="Kim E."/>
            <person name="Harwood C.S."/>
            <person name="Oda Y."/>
            <person name="Richardson P."/>
        </authorList>
    </citation>
    <scope>NUCLEOTIDE SEQUENCE [LARGE SCALE GENOMIC DNA]</scope>
    <source>
        <strain evidence="8">BisA53</strain>
    </source>
</reference>
<dbReference type="EMBL" id="CP000463">
    <property type="protein sequence ID" value="ABJ05890.1"/>
    <property type="molecule type" value="Genomic_DNA"/>
</dbReference>
<dbReference type="InterPro" id="IPR013324">
    <property type="entry name" value="RNA_pol_sigma_r3/r4-like"/>
</dbReference>
<dbReference type="InterPro" id="IPR013249">
    <property type="entry name" value="RNA_pol_sigma70_r4_t2"/>
</dbReference>
<evidence type="ECO:0000256" key="4">
    <source>
        <dbReference type="ARBA" id="ARBA00023125"/>
    </source>
</evidence>
<dbReference type="SUPFAM" id="SSF88946">
    <property type="entry name" value="Sigma2 domain of RNA polymerase sigma factors"/>
    <property type="match status" value="1"/>
</dbReference>
<dbReference type="AlphaFoldDB" id="Q07Q94"/>
<dbReference type="GO" id="GO:0016987">
    <property type="term" value="F:sigma factor activity"/>
    <property type="evidence" value="ECO:0007669"/>
    <property type="project" value="UniProtKB-KW"/>
</dbReference>
<evidence type="ECO:0000256" key="2">
    <source>
        <dbReference type="ARBA" id="ARBA00023015"/>
    </source>
</evidence>
<dbReference type="STRING" id="316055.RPE_1946"/>
<dbReference type="InterPro" id="IPR014284">
    <property type="entry name" value="RNA_pol_sigma-70_dom"/>
</dbReference>
<dbReference type="Pfam" id="PF08281">
    <property type="entry name" value="Sigma70_r4_2"/>
    <property type="match status" value="1"/>
</dbReference>
<gene>
    <name evidence="8" type="ordered locus">RPE_1946</name>
</gene>
<proteinExistence type="inferred from homology"/>
<dbReference type="Gene3D" id="1.10.1740.10">
    <property type="match status" value="1"/>
</dbReference>
<dbReference type="InterPro" id="IPR013325">
    <property type="entry name" value="RNA_pol_sigma_r2"/>
</dbReference>
<keyword evidence="3" id="KW-0731">Sigma factor</keyword>
<evidence type="ECO:0000259" key="6">
    <source>
        <dbReference type="Pfam" id="PF04542"/>
    </source>
</evidence>
<organism evidence="8">
    <name type="scientific">Rhodopseudomonas palustris (strain BisA53)</name>
    <dbReference type="NCBI Taxonomy" id="316055"/>
    <lineage>
        <taxon>Bacteria</taxon>
        <taxon>Pseudomonadati</taxon>
        <taxon>Pseudomonadota</taxon>
        <taxon>Alphaproteobacteria</taxon>
        <taxon>Hyphomicrobiales</taxon>
        <taxon>Nitrobacteraceae</taxon>
        <taxon>Rhodopseudomonas</taxon>
    </lineage>
</organism>
<dbReference type="KEGG" id="rpe:RPE_1946"/>
<evidence type="ECO:0000259" key="7">
    <source>
        <dbReference type="Pfam" id="PF08281"/>
    </source>
</evidence>
<evidence type="ECO:0000313" key="8">
    <source>
        <dbReference type="EMBL" id="ABJ05890.1"/>
    </source>
</evidence>
<dbReference type="PANTHER" id="PTHR43133">
    <property type="entry name" value="RNA POLYMERASE ECF-TYPE SIGMA FACTO"/>
    <property type="match status" value="1"/>
</dbReference>
<dbReference type="PANTHER" id="PTHR43133:SF58">
    <property type="entry name" value="ECF RNA POLYMERASE SIGMA FACTOR SIGD"/>
    <property type="match status" value="1"/>
</dbReference>
<comment type="similarity">
    <text evidence="1">Belongs to the sigma-70 factor family. ECF subfamily.</text>
</comment>
<dbReference type="NCBIfam" id="TIGR02937">
    <property type="entry name" value="sigma70-ECF"/>
    <property type="match status" value="1"/>
</dbReference>
<dbReference type="eggNOG" id="COG1595">
    <property type="taxonomic scope" value="Bacteria"/>
</dbReference>
<dbReference type="Pfam" id="PF04542">
    <property type="entry name" value="Sigma70_r2"/>
    <property type="match status" value="1"/>
</dbReference>
<keyword evidence="2" id="KW-0805">Transcription regulation</keyword>
<keyword evidence="4" id="KW-0238">DNA-binding</keyword>
<dbReference type="OrthoDB" id="7041663at2"/>
<name>Q07Q94_RHOP5</name>
<dbReference type="InterPro" id="IPR036388">
    <property type="entry name" value="WH-like_DNA-bd_sf"/>
</dbReference>
<evidence type="ECO:0000256" key="3">
    <source>
        <dbReference type="ARBA" id="ARBA00023082"/>
    </source>
</evidence>
<keyword evidence="5" id="KW-0804">Transcription</keyword>
<dbReference type="InterPro" id="IPR039425">
    <property type="entry name" value="RNA_pol_sigma-70-like"/>
</dbReference>
<dbReference type="InterPro" id="IPR007627">
    <property type="entry name" value="RNA_pol_sigma70_r2"/>
</dbReference>
<dbReference type="NCBIfam" id="NF009165">
    <property type="entry name" value="PRK12512.1"/>
    <property type="match status" value="1"/>
</dbReference>
<evidence type="ECO:0000256" key="1">
    <source>
        <dbReference type="ARBA" id="ARBA00010641"/>
    </source>
</evidence>
<protein>
    <submittedName>
        <fullName evidence="8">RNA polymerase, sigma-24 subunit, ECF subfamily</fullName>
    </submittedName>
</protein>
<feature type="domain" description="RNA polymerase sigma factor 70 region 4 type 2" evidence="7">
    <location>
        <begin position="122"/>
        <end position="173"/>
    </location>
</feature>
<sequence>MASGEDEWATSMRAAMAGDAGAYRRFLAAVAPHIRAVARSRCRQFGAEAEIEDVVQEVLLTIHLKRGTWDQARPIGPWVAAITRNKVIDVLRRRGRRINVPIEDVIDSLPAEDATPALPARDVETLLGQLKDPQRDIVRSISLNGASIRDTAGRLKMSEGAVRVALHRALKRLAALYRSSSRED</sequence>
<dbReference type="GO" id="GO:0003677">
    <property type="term" value="F:DNA binding"/>
    <property type="evidence" value="ECO:0007669"/>
    <property type="project" value="UniProtKB-KW"/>
</dbReference>
<dbReference type="SUPFAM" id="SSF88659">
    <property type="entry name" value="Sigma3 and sigma4 domains of RNA polymerase sigma factors"/>
    <property type="match status" value="1"/>
</dbReference>
<accession>Q07Q94</accession>
<evidence type="ECO:0000256" key="5">
    <source>
        <dbReference type="ARBA" id="ARBA00023163"/>
    </source>
</evidence>
<dbReference type="HOGENOM" id="CLU_047691_10_2_5"/>